<organism evidence="1">
    <name type="scientific">bioreactor metagenome</name>
    <dbReference type="NCBI Taxonomy" id="1076179"/>
    <lineage>
        <taxon>unclassified sequences</taxon>
        <taxon>metagenomes</taxon>
        <taxon>ecological metagenomes</taxon>
    </lineage>
</organism>
<gene>
    <name evidence="1" type="ORF">SDC9_113848</name>
</gene>
<comment type="caution">
    <text evidence="1">The sequence shown here is derived from an EMBL/GenBank/DDBJ whole genome shotgun (WGS) entry which is preliminary data.</text>
</comment>
<name>A0A645BYZ5_9ZZZZ</name>
<sequence length="101" mass="11128">MLATRLTHIVQIVADLSIAVDAPAGFPALRNQRSDALVIGRALGDGLLLPRVVTARMHRHRRTQATHRVLRRMGVDEGVLHPNCLAKYAAAFLRSTSLDRL</sequence>
<dbReference type="EMBL" id="VSSQ01021383">
    <property type="protein sequence ID" value="MPM66934.1"/>
    <property type="molecule type" value="Genomic_DNA"/>
</dbReference>
<dbReference type="AlphaFoldDB" id="A0A645BYZ5"/>
<protein>
    <submittedName>
        <fullName evidence="1">Uncharacterized protein</fullName>
    </submittedName>
</protein>
<proteinExistence type="predicted"/>
<reference evidence="1" key="1">
    <citation type="submission" date="2019-08" db="EMBL/GenBank/DDBJ databases">
        <authorList>
            <person name="Kucharzyk K."/>
            <person name="Murdoch R.W."/>
            <person name="Higgins S."/>
            <person name="Loffler F."/>
        </authorList>
    </citation>
    <scope>NUCLEOTIDE SEQUENCE</scope>
</reference>
<evidence type="ECO:0000313" key="1">
    <source>
        <dbReference type="EMBL" id="MPM66934.1"/>
    </source>
</evidence>
<accession>A0A645BYZ5</accession>